<proteinExistence type="predicted"/>
<dbReference type="InterPro" id="IPR029063">
    <property type="entry name" value="SAM-dependent_MTases_sf"/>
</dbReference>
<dbReference type="EMBL" id="KN846971">
    <property type="protein sequence ID" value="KIW81330.1"/>
    <property type="molecule type" value="Genomic_DNA"/>
</dbReference>
<dbReference type="PANTHER" id="PTHR43591:SF110">
    <property type="entry name" value="RHODANESE DOMAIN-CONTAINING PROTEIN"/>
    <property type="match status" value="1"/>
</dbReference>
<accession>A0A0D2GRZ4</accession>
<feature type="domain" description="Methyltransferase" evidence="1">
    <location>
        <begin position="56"/>
        <end position="150"/>
    </location>
</feature>
<evidence type="ECO:0000313" key="2">
    <source>
        <dbReference type="EMBL" id="KIW81330.1"/>
    </source>
</evidence>
<dbReference type="SUPFAM" id="SSF53335">
    <property type="entry name" value="S-adenosyl-L-methionine-dependent methyltransferases"/>
    <property type="match status" value="1"/>
</dbReference>
<dbReference type="VEuPathDB" id="FungiDB:Z517_04355"/>
<dbReference type="HOGENOM" id="CLU_010595_9_1_1"/>
<gene>
    <name evidence="2" type="ORF">Z517_04355</name>
</gene>
<dbReference type="Proteomes" id="UP000053029">
    <property type="component" value="Unassembled WGS sequence"/>
</dbReference>
<protein>
    <recommendedName>
        <fullName evidence="1">Methyltransferase domain-containing protein</fullName>
    </recommendedName>
</protein>
<dbReference type="PANTHER" id="PTHR43591">
    <property type="entry name" value="METHYLTRANSFERASE"/>
    <property type="match status" value="1"/>
</dbReference>
<dbReference type="InterPro" id="IPR041698">
    <property type="entry name" value="Methyltransf_25"/>
</dbReference>
<dbReference type="OrthoDB" id="417697at2759"/>
<name>A0A0D2GRZ4_9EURO</name>
<organism evidence="2 3">
    <name type="scientific">Fonsecaea pedrosoi CBS 271.37</name>
    <dbReference type="NCBI Taxonomy" id="1442368"/>
    <lineage>
        <taxon>Eukaryota</taxon>
        <taxon>Fungi</taxon>
        <taxon>Dikarya</taxon>
        <taxon>Ascomycota</taxon>
        <taxon>Pezizomycotina</taxon>
        <taxon>Eurotiomycetes</taxon>
        <taxon>Chaetothyriomycetidae</taxon>
        <taxon>Chaetothyriales</taxon>
        <taxon>Herpotrichiellaceae</taxon>
        <taxon>Fonsecaea</taxon>
    </lineage>
</organism>
<dbReference type="Pfam" id="PF13649">
    <property type="entry name" value="Methyltransf_25"/>
    <property type="match status" value="1"/>
</dbReference>
<dbReference type="CDD" id="cd02440">
    <property type="entry name" value="AdoMet_MTases"/>
    <property type="match status" value="1"/>
</dbReference>
<dbReference type="GeneID" id="25303845"/>
<keyword evidence="3" id="KW-1185">Reference proteome</keyword>
<dbReference type="Gene3D" id="3.40.50.150">
    <property type="entry name" value="Vaccinia Virus protein VP39"/>
    <property type="match status" value="1"/>
</dbReference>
<evidence type="ECO:0000313" key="3">
    <source>
        <dbReference type="Proteomes" id="UP000053029"/>
    </source>
</evidence>
<dbReference type="AlphaFoldDB" id="A0A0D2GRZ4"/>
<dbReference type="STRING" id="1442368.A0A0D2GRZ4"/>
<evidence type="ECO:0000259" key="1">
    <source>
        <dbReference type="Pfam" id="PF13649"/>
    </source>
</evidence>
<reference evidence="2 3" key="1">
    <citation type="submission" date="2015-01" db="EMBL/GenBank/DDBJ databases">
        <title>The Genome Sequence of Fonsecaea pedrosoi CBS 271.37.</title>
        <authorList>
            <consortium name="The Broad Institute Genomics Platform"/>
            <person name="Cuomo C."/>
            <person name="de Hoog S."/>
            <person name="Gorbushina A."/>
            <person name="Stielow B."/>
            <person name="Teixiera M."/>
            <person name="Abouelleil A."/>
            <person name="Chapman S.B."/>
            <person name="Priest M."/>
            <person name="Young S.K."/>
            <person name="Wortman J."/>
            <person name="Nusbaum C."/>
            <person name="Birren B."/>
        </authorList>
    </citation>
    <scope>NUCLEOTIDE SEQUENCE [LARGE SCALE GENOMIC DNA]</scope>
    <source>
        <strain evidence="2 3">CBS 271.37</strain>
    </source>
</reference>
<dbReference type="RefSeq" id="XP_013285138.1">
    <property type="nucleotide sequence ID" value="XM_013429684.1"/>
</dbReference>
<sequence>MANDTDTDQGDEYFFSRTFLSSARLTSQHFVWTAKAGFLLHPAVEKRLSEIKTPEIVDVAAGNAIVALTLAHDHPKSKVVALDISAGQYPHPWSRPANTYFGVWNFFDPVPEQYCERFDVVYIRAVSTILHGREKAKVVEKLIRMLKPGGYLQWHECCSTAMGVLDEQSPLTPLPGMPDYFQTIEKYVGGFNSAEHYGDLDKVFADNGLVDVDRRVSPVLPHLLKHETDLVVMSMNEVFATLRRRPGQSPEATRELEEALVKMSAAVASGKCFVYLMAVVVGRKPSGQ</sequence>